<evidence type="ECO:0000313" key="2">
    <source>
        <dbReference type="Proteomes" id="UP000004690"/>
    </source>
</evidence>
<sequence>MKKIINICLLVFFFTSCEEVIEVDLDDAPPRLVIEASINWIKETSGQSQFVRLSTTAPYFDTEIPPVNNAEVFITDDEGNQFDFIEDGNSGFYYTQNFIPQLNKTYYLTVITEGETYTAEETLLPVSDLEYVSQQNGEIFSEEYIEIKAYFNDPVEEENYYFYSFYAENDTTINVQEDRLVNGNEMFAYFNSEELKPGDEVEINLYGVSKRYFTYINTLLSQTGESGGPFETQPATVRGNIVNTTNPENFAFGYFRLSETDTYTFTIE</sequence>
<name>I3C912_9FLAO</name>
<keyword evidence="2" id="KW-1185">Reference proteome</keyword>
<dbReference type="HOGENOM" id="CLU_079066_0_1_10"/>
<proteinExistence type="predicted"/>
<reference evidence="1 2" key="1">
    <citation type="submission" date="2012-02" db="EMBL/GenBank/DDBJ databases">
        <title>Improved High-Quality Draft genome of Joostella marina DSM 19592.</title>
        <authorList>
            <consortium name="US DOE Joint Genome Institute (JGI-PGF)"/>
            <person name="Lucas S."/>
            <person name="Copeland A."/>
            <person name="Lapidus A."/>
            <person name="Bruce D."/>
            <person name="Goodwin L."/>
            <person name="Pitluck S."/>
            <person name="Peters L."/>
            <person name="Chertkov O."/>
            <person name="Ovchinnikova G."/>
            <person name="Kyrpides N."/>
            <person name="Mavromatis K."/>
            <person name="Detter J.C."/>
            <person name="Han C."/>
            <person name="Land M."/>
            <person name="Hauser L."/>
            <person name="Markowitz V."/>
            <person name="Cheng J.-F."/>
            <person name="Hugenholtz P."/>
            <person name="Woyke T."/>
            <person name="Wu D."/>
            <person name="Tindall B."/>
            <person name="Brambilla E."/>
            <person name="Klenk H.-P."/>
            <person name="Eisen J.A."/>
        </authorList>
    </citation>
    <scope>NUCLEOTIDE SEQUENCE [LARGE SCALE GENOMIC DNA]</scope>
    <source>
        <strain evidence="1 2">DSM 19592</strain>
    </source>
</reference>
<dbReference type="RefSeq" id="WP_008614098.1">
    <property type="nucleotide sequence ID" value="NZ_JH651379.1"/>
</dbReference>
<dbReference type="STRING" id="926559.JoomaDRAFT_3158"/>
<dbReference type="PROSITE" id="PS51257">
    <property type="entry name" value="PROKAR_LIPOPROTEIN"/>
    <property type="match status" value="1"/>
</dbReference>
<accession>I3C912</accession>
<dbReference type="OrthoDB" id="1430047at2"/>
<gene>
    <name evidence="1" type="ORF">JoomaDRAFT_3158</name>
</gene>
<evidence type="ECO:0008006" key="3">
    <source>
        <dbReference type="Google" id="ProtNLM"/>
    </source>
</evidence>
<protein>
    <recommendedName>
        <fullName evidence="3">DUF4249 domain-containing protein</fullName>
    </recommendedName>
</protein>
<dbReference type="eggNOG" id="ENOG502ZCA0">
    <property type="taxonomic scope" value="Bacteria"/>
</dbReference>
<dbReference type="Proteomes" id="UP000004690">
    <property type="component" value="Unassembled WGS sequence"/>
</dbReference>
<dbReference type="InterPro" id="IPR025345">
    <property type="entry name" value="DUF4249"/>
</dbReference>
<dbReference type="EMBL" id="JH651379">
    <property type="protein sequence ID" value="EIJ40105.1"/>
    <property type="molecule type" value="Genomic_DNA"/>
</dbReference>
<evidence type="ECO:0000313" key="1">
    <source>
        <dbReference type="EMBL" id="EIJ40105.1"/>
    </source>
</evidence>
<organism evidence="1 2">
    <name type="scientific">Galbibacter orientalis DSM 19592</name>
    <dbReference type="NCBI Taxonomy" id="926559"/>
    <lineage>
        <taxon>Bacteria</taxon>
        <taxon>Pseudomonadati</taxon>
        <taxon>Bacteroidota</taxon>
        <taxon>Flavobacteriia</taxon>
        <taxon>Flavobacteriales</taxon>
        <taxon>Flavobacteriaceae</taxon>
        <taxon>Galbibacter</taxon>
    </lineage>
</organism>
<dbReference type="AlphaFoldDB" id="I3C912"/>
<dbReference type="Pfam" id="PF14054">
    <property type="entry name" value="DUF4249"/>
    <property type="match status" value="1"/>
</dbReference>